<keyword evidence="5" id="KW-0547">Nucleotide-binding</keyword>
<feature type="transmembrane region" description="Helical" evidence="9">
    <location>
        <begin position="128"/>
        <end position="147"/>
    </location>
</feature>
<dbReference type="EMBL" id="JALP01000049">
    <property type="protein sequence ID" value="THG91754.1"/>
    <property type="molecule type" value="Genomic_DNA"/>
</dbReference>
<keyword evidence="8" id="KW-0902">Two-component regulatory system</keyword>
<dbReference type="PRINTS" id="PR00344">
    <property type="entry name" value="BCTRLSENSOR"/>
</dbReference>
<evidence type="ECO:0000256" key="2">
    <source>
        <dbReference type="ARBA" id="ARBA00012438"/>
    </source>
</evidence>
<feature type="transmembrane region" description="Helical" evidence="9">
    <location>
        <begin position="37"/>
        <end position="57"/>
    </location>
</feature>
<feature type="transmembrane region" description="Helical" evidence="9">
    <location>
        <begin position="167"/>
        <end position="187"/>
    </location>
</feature>
<organism evidence="11 12">
    <name type="scientific">Alkalihalobacillus alcalophilus ATCC 27647 = CGMCC 1.3604</name>
    <dbReference type="NCBI Taxonomy" id="1218173"/>
    <lineage>
        <taxon>Bacteria</taxon>
        <taxon>Bacillati</taxon>
        <taxon>Bacillota</taxon>
        <taxon>Bacilli</taxon>
        <taxon>Bacillales</taxon>
        <taxon>Bacillaceae</taxon>
        <taxon>Alkalihalobacillus</taxon>
    </lineage>
</organism>
<dbReference type="InterPro" id="IPR036097">
    <property type="entry name" value="HisK_dim/P_sf"/>
</dbReference>
<dbReference type="Pfam" id="PF00512">
    <property type="entry name" value="HisKA"/>
    <property type="match status" value="1"/>
</dbReference>
<evidence type="ECO:0000256" key="9">
    <source>
        <dbReference type="SAM" id="Phobius"/>
    </source>
</evidence>
<feature type="transmembrane region" description="Helical" evidence="9">
    <location>
        <begin position="98"/>
        <end position="116"/>
    </location>
</feature>
<comment type="caution">
    <text evidence="11">The sequence shown here is derived from an EMBL/GenBank/DDBJ whole genome shotgun (WGS) entry which is preliminary data.</text>
</comment>
<keyword evidence="3" id="KW-0597">Phosphoprotein</keyword>
<dbReference type="InterPro" id="IPR003661">
    <property type="entry name" value="HisK_dim/P_dom"/>
</dbReference>
<name>A0A4S4K283_ALKAL</name>
<dbReference type="SMART" id="SM00387">
    <property type="entry name" value="HATPase_c"/>
    <property type="match status" value="1"/>
</dbReference>
<dbReference type="RefSeq" id="WP_003321452.1">
    <property type="nucleotide sequence ID" value="NZ_ALPT02000028.1"/>
</dbReference>
<dbReference type="CDD" id="cd00082">
    <property type="entry name" value="HisKA"/>
    <property type="match status" value="1"/>
</dbReference>
<dbReference type="GO" id="GO:0005524">
    <property type="term" value="F:ATP binding"/>
    <property type="evidence" value="ECO:0007669"/>
    <property type="project" value="UniProtKB-KW"/>
</dbReference>
<dbReference type="Pfam" id="PF02518">
    <property type="entry name" value="HATPase_c"/>
    <property type="match status" value="1"/>
</dbReference>
<dbReference type="InterPro" id="IPR003594">
    <property type="entry name" value="HATPase_dom"/>
</dbReference>
<feature type="transmembrane region" description="Helical" evidence="9">
    <location>
        <begin position="69"/>
        <end position="92"/>
    </location>
</feature>
<dbReference type="EC" id="2.7.13.3" evidence="2"/>
<protein>
    <recommendedName>
        <fullName evidence="2">histidine kinase</fullName>
        <ecNumber evidence="2">2.7.13.3</ecNumber>
    </recommendedName>
</protein>
<feature type="transmembrane region" description="Helical" evidence="9">
    <location>
        <begin position="7"/>
        <end position="25"/>
    </location>
</feature>
<dbReference type="PANTHER" id="PTHR43065">
    <property type="entry name" value="SENSOR HISTIDINE KINASE"/>
    <property type="match status" value="1"/>
</dbReference>
<dbReference type="InterPro" id="IPR005467">
    <property type="entry name" value="His_kinase_dom"/>
</dbReference>
<dbReference type="PANTHER" id="PTHR43065:SF46">
    <property type="entry name" value="C4-DICARBOXYLATE TRANSPORT SENSOR PROTEIN DCTB"/>
    <property type="match status" value="1"/>
</dbReference>
<reference evidence="11 12" key="1">
    <citation type="submission" date="2014-01" db="EMBL/GenBank/DDBJ databases">
        <title>Draft genome sequencing of Bacillus alcalophilus CGMCC 1.3604.</title>
        <authorList>
            <person name="Yang J."/>
            <person name="Diao L."/>
            <person name="Yang S."/>
        </authorList>
    </citation>
    <scope>NUCLEOTIDE SEQUENCE [LARGE SCALE GENOMIC DNA]</scope>
    <source>
        <strain evidence="11 12">CGMCC 1.3604</strain>
    </source>
</reference>
<dbReference type="PROSITE" id="PS50109">
    <property type="entry name" value="HIS_KIN"/>
    <property type="match status" value="1"/>
</dbReference>
<gene>
    <name evidence="11" type="ORF">AJ85_02010</name>
</gene>
<dbReference type="InterPro" id="IPR004358">
    <property type="entry name" value="Sig_transdc_His_kin-like_C"/>
</dbReference>
<evidence type="ECO:0000259" key="10">
    <source>
        <dbReference type="PROSITE" id="PS50109"/>
    </source>
</evidence>
<keyword evidence="7" id="KW-0067">ATP-binding</keyword>
<evidence type="ECO:0000256" key="1">
    <source>
        <dbReference type="ARBA" id="ARBA00000085"/>
    </source>
</evidence>
<dbReference type="SUPFAM" id="SSF55874">
    <property type="entry name" value="ATPase domain of HSP90 chaperone/DNA topoisomerase II/histidine kinase"/>
    <property type="match status" value="1"/>
</dbReference>
<keyword evidence="9" id="KW-0812">Transmembrane</keyword>
<dbReference type="AlphaFoldDB" id="A0A4S4K283"/>
<dbReference type="SMART" id="SM00388">
    <property type="entry name" value="HisKA"/>
    <property type="match status" value="1"/>
</dbReference>
<evidence type="ECO:0000313" key="11">
    <source>
        <dbReference type="EMBL" id="THG91754.1"/>
    </source>
</evidence>
<evidence type="ECO:0000256" key="8">
    <source>
        <dbReference type="ARBA" id="ARBA00023012"/>
    </source>
</evidence>
<proteinExistence type="predicted"/>
<evidence type="ECO:0000313" key="12">
    <source>
        <dbReference type="Proteomes" id="UP000297014"/>
    </source>
</evidence>
<accession>A0A4S4K283</accession>
<evidence type="ECO:0000256" key="5">
    <source>
        <dbReference type="ARBA" id="ARBA00022741"/>
    </source>
</evidence>
<keyword evidence="9" id="KW-0472">Membrane</keyword>
<dbReference type="Proteomes" id="UP000297014">
    <property type="component" value="Unassembled WGS sequence"/>
</dbReference>
<evidence type="ECO:0000256" key="3">
    <source>
        <dbReference type="ARBA" id="ARBA00022553"/>
    </source>
</evidence>
<feature type="domain" description="Histidine kinase" evidence="10">
    <location>
        <begin position="212"/>
        <end position="417"/>
    </location>
</feature>
<evidence type="ECO:0000256" key="4">
    <source>
        <dbReference type="ARBA" id="ARBA00022679"/>
    </source>
</evidence>
<dbReference type="Gene3D" id="1.10.287.130">
    <property type="match status" value="1"/>
</dbReference>
<evidence type="ECO:0000256" key="7">
    <source>
        <dbReference type="ARBA" id="ARBA00022840"/>
    </source>
</evidence>
<evidence type="ECO:0000256" key="6">
    <source>
        <dbReference type="ARBA" id="ARBA00022777"/>
    </source>
</evidence>
<dbReference type="SUPFAM" id="SSF47384">
    <property type="entry name" value="Homodimeric domain of signal transducing histidine kinase"/>
    <property type="match status" value="1"/>
</dbReference>
<comment type="catalytic activity">
    <reaction evidence="1">
        <text>ATP + protein L-histidine = ADP + protein N-phospho-L-histidine.</text>
        <dbReference type="EC" id="2.7.13.3"/>
    </reaction>
</comment>
<keyword evidence="9" id="KW-1133">Transmembrane helix</keyword>
<dbReference type="GO" id="GO:0000155">
    <property type="term" value="F:phosphorelay sensor kinase activity"/>
    <property type="evidence" value="ECO:0007669"/>
    <property type="project" value="InterPro"/>
</dbReference>
<dbReference type="Gene3D" id="3.30.565.10">
    <property type="entry name" value="Histidine kinase-like ATPase, C-terminal domain"/>
    <property type="match status" value="1"/>
</dbReference>
<sequence length="429" mass="48725">MLVAEKLLLQVLIVLTPGFLMSLFYNGKRMSNSSTWFLAILHSTVALICMSVSYFEFQVPWDFRYIPLILSFLYGGARVGWVVTAVLVGFNFFYAFDLATILTSIVIAVVSHIMSMKYQFSRSRITKIAILLALAFFSLFLKFLSIADELFISLESTAMILLMNHMVFYFIAFILTTLFSMLLYELINEKNRILGEIIQKERQNTVAELAASIAHEVRNPLTVVKGFLQLMREDSKRENEVEYYNLALSELERAEYIVTDYLDFAKPKLNKIEVVSVTKCIQEVVSLLTPLALKENVELLAIYTENIDIKTDRYQFKQVLINFIKNSIEAINGEGKINIKVHQSKGLAYIKISDNGKGMSQEQLKQVGTVYYTTKKEGTGLGTMVSFQLIKQMGGKVTFYSREGVGTDVQISLPLYMNGRTVGAWRVTP</sequence>
<dbReference type="InterPro" id="IPR036890">
    <property type="entry name" value="HATPase_C_sf"/>
</dbReference>
<keyword evidence="6" id="KW-0418">Kinase</keyword>
<keyword evidence="4" id="KW-0808">Transferase</keyword>